<feature type="domain" description="Carbamoyltransferase C-terminal" evidence="3">
    <location>
        <begin position="406"/>
        <end position="574"/>
    </location>
</feature>
<dbReference type="Gene3D" id="3.30.420.40">
    <property type="match status" value="2"/>
</dbReference>
<organism evidence="4 5">
    <name type="scientific">Candidatus Zymogenus saltonus</name>
    <dbReference type="NCBI Taxonomy" id="2844893"/>
    <lineage>
        <taxon>Bacteria</taxon>
        <taxon>Deltaproteobacteria</taxon>
        <taxon>Candidatus Zymogenia</taxon>
        <taxon>Candidatus Zymogeniales</taxon>
        <taxon>Candidatus Zymogenaceae</taxon>
        <taxon>Candidatus Zymogenus</taxon>
    </lineage>
</organism>
<protein>
    <submittedName>
        <fullName evidence="4">Nodulation protein</fullName>
    </submittedName>
</protein>
<dbReference type="EMBL" id="JAFGIX010000090">
    <property type="protein sequence ID" value="MBN1574841.1"/>
    <property type="molecule type" value="Genomic_DNA"/>
</dbReference>
<sequence length="588" mass="65875">MMNIIGYFHGVDPAACLVVDGEIVAYVEEERLIRFKHAWDIFPIRSIDFCLKKGGIKIEDVDRFAYGWDLPRYTNGEMRSFFDGVNKEHPPGPGTVSWQNWVINFFNEKSARERLRLNLVKFFGKAEAPNLISHPHHASHAASAYFTSPFDEALVFTIDGSGDTQCATLWKGEGDKLAMIHEITIPHSLGWFYAAITEFLGFKAYDGEYKVMGLAAYGRENLKFRKGLEKVVPQAKNGYDYAVDSKYIHNGPHTYSDRFTDNLVDILGIKPRQGEVPLEPIHEDLAFEVQRLLEERVLTLLAHFRDETGMKNLCIGGGVALNVKMNSRIHKSGLFDDIFIFPIPSDSGNGIGAALGAYHVLTKKRPGKLKHVYFGPEFDDDDIELQLKGCGLKYKRCDDIAQDTAGLIADGKVVAWFQGGLEGGPRALGARSILADPRDTASRDRVNSAIKFREYWRPFCPSILEERAERYMKRAVKAPYMILAFDATDEAKTECPAVVHVDNTLRAQTVGKEHNRRYYDLIAAFERKTGVGAVLNTSFNIKGEAIVASPRDALRTFWSTGIDALAIGSCLVTKPDNPMPLKPEEVIR</sequence>
<comment type="caution">
    <text evidence="4">The sequence shown here is derived from an EMBL/GenBank/DDBJ whole genome shotgun (WGS) entry which is preliminary data.</text>
</comment>
<evidence type="ECO:0000259" key="2">
    <source>
        <dbReference type="Pfam" id="PF02543"/>
    </source>
</evidence>
<dbReference type="InterPro" id="IPR038152">
    <property type="entry name" value="Carbam_trans_C_sf"/>
</dbReference>
<dbReference type="Pfam" id="PF02543">
    <property type="entry name" value="Carbam_trans_N"/>
    <property type="match status" value="1"/>
</dbReference>
<proteinExistence type="inferred from homology"/>
<dbReference type="Proteomes" id="UP000809273">
    <property type="component" value="Unassembled WGS sequence"/>
</dbReference>
<dbReference type="PANTHER" id="PTHR34847">
    <property type="entry name" value="NODULATION PROTEIN U"/>
    <property type="match status" value="1"/>
</dbReference>
<dbReference type="AlphaFoldDB" id="A0A9D8KLX5"/>
<dbReference type="SUPFAM" id="SSF53067">
    <property type="entry name" value="Actin-like ATPase domain"/>
    <property type="match status" value="1"/>
</dbReference>
<dbReference type="Pfam" id="PF16861">
    <property type="entry name" value="Carbam_trans_C"/>
    <property type="match status" value="1"/>
</dbReference>
<feature type="domain" description="Carbamoyltransferase" evidence="2">
    <location>
        <begin position="7"/>
        <end position="355"/>
    </location>
</feature>
<comment type="similarity">
    <text evidence="1">Belongs to the NodU/CmcH family.</text>
</comment>
<dbReference type="GO" id="GO:0003824">
    <property type="term" value="F:catalytic activity"/>
    <property type="evidence" value="ECO:0007669"/>
    <property type="project" value="InterPro"/>
</dbReference>
<reference evidence="4" key="2">
    <citation type="submission" date="2021-01" db="EMBL/GenBank/DDBJ databases">
        <authorList>
            <person name="Hahn C.R."/>
            <person name="Youssef N.H."/>
            <person name="Elshahed M."/>
        </authorList>
    </citation>
    <scope>NUCLEOTIDE SEQUENCE</scope>
    <source>
        <strain evidence="4">Zod_Metabat.24</strain>
    </source>
</reference>
<dbReference type="PANTHER" id="PTHR34847:SF1">
    <property type="entry name" value="NODULATION PROTEIN U"/>
    <property type="match status" value="1"/>
</dbReference>
<gene>
    <name evidence="4" type="ORF">JW984_16720</name>
</gene>
<reference evidence="4" key="1">
    <citation type="journal article" date="2021" name="Environ. Microbiol.">
        <title>Genomic characterization of three novel Desulfobacterota classes expand the metabolic and phylogenetic diversity of the phylum.</title>
        <authorList>
            <person name="Murphy C.L."/>
            <person name="Biggerstaff J."/>
            <person name="Eichhorn A."/>
            <person name="Ewing E."/>
            <person name="Shahan R."/>
            <person name="Soriano D."/>
            <person name="Stewart S."/>
            <person name="VanMol K."/>
            <person name="Walker R."/>
            <person name="Walters P."/>
            <person name="Elshahed M.S."/>
            <person name="Youssef N.H."/>
        </authorList>
    </citation>
    <scope>NUCLEOTIDE SEQUENCE</scope>
    <source>
        <strain evidence="4">Zod_Metabat.24</strain>
    </source>
</reference>
<name>A0A9D8KLX5_9DELT</name>
<dbReference type="InterPro" id="IPR031730">
    <property type="entry name" value="Carbam_trans_C"/>
</dbReference>
<evidence type="ECO:0000259" key="3">
    <source>
        <dbReference type="Pfam" id="PF16861"/>
    </source>
</evidence>
<dbReference type="InterPro" id="IPR003696">
    <property type="entry name" value="Carbtransf_dom"/>
</dbReference>
<accession>A0A9D8KLX5</accession>
<evidence type="ECO:0000256" key="1">
    <source>
        <dbReference type="ARBA" id="ARBA00006129"/>
    </source>
</evidence>
<dbReference type="InterPro" id="IPR051338">
    <property type="entry name" value="NodU/CmcH_Carbamoyltrnsfr"/>
</dbReference>
<evidence type="ECO:0000313" key="4">
    <source>
        <dbReference type="EMBL" id="MBN1574841.1"/>
    </source>
</evidence>
<dbReference type="Gene3D" id="3.90.870.20">
    <property type="entry name" value="Carbamoyltransferase, C-terminal domain"/>
    <property type="match status" value="1"/>
</dbReference>
<evidence type="ECO:0000313" key="5">
    <source>
        <dbReference type="Proteomes" id="UP000809273"/>
    </source>
</evidence>
<dbReference type="CDD" id="cd24098">
    <property type="entry name" value="ASKHA_NBD_TobZ_N"/>
    <property type="match status" value="1"/>
</dbReference>
<dbReference type="InterPro" id="IPR043129">
    <property type="entry name" value="ATPase_NBD"/>
</dbReference>